<sequence>MLSSPHVTEKATGLSEKNKYVFKVFKPATKPEIAKAVGSLYKVEVIDVKIINIPKKKRRSGRRLEGWRKGYKKAIVRIKEGQSIEVLPR</sequence>
<dbReference type="Pfam" id="PF00276">
    <property type="entry name" value="Ribosomal_L23"/>
    <property type="match status" value="1"/>
</dbReference>
<comment type="function">
    <text evidence="4">One of the early assembly proteins it binds 23S rRNA. One of the proteins that surrounds the polypeptide exit tunnel on the outside of the ribosome. Forms the main docking site for trigger factor binding to the ribosome.</text>
</comment>
<protein>
    <recommendedName>
        <fullName evidence="4">Large ribosomal subunit protein uL23</fullName>
    </recommendedName>
</protein>
<dbReference type="InterPro" id="IPR012678">
    <property type="entry name" value="Ribosomal_uL23/eL15/eS24_sf"/>
</dbReference>
<dbReference type="Gene3D" id="3.30.70.330">
    <property type="match status" value="1"/>
</dbReference>
<evidence type="ECO:0000256" key="4">
    <source>
        <dbReference type="HAMAP-Rule" id="MF_01369"/>
    </source>
</evidence>
<dbReference type="AlphaFoldDB" id="A0A1G2ELP3"/>
<comment type="caution">
    <text evidence="5">The sequence shown here is derived from an EMBL/GenBank/DDBJ whole genome shotgun (WGS) entry which is preliminary data.</text>
</comment>
<evidence type="ECO:0000256" key="2">
    <source>
        <dbReference type="ARBA" id="ARBA00022980"/>
    </source>
</evidence>
<dbReference type="EMBL" id="MHMN01000057">
    <property type="protein sequence ID" value="OGZ26705.1"/>
    <property type="molecule type" value="Genomic_DNA"/>
</dbReference>
<dbReference type="GO" id="GO:0019843">
    <property type="term" value="F:rRNA binding"/>
    <property type="evidence" value="ECO:0007669"/>
    <property type="project" value="UniProtKB-UniRule"/>
</dbReference>
<accession>A0A1G2ELP3</accession>
<dbReference type="Proteomes" id="UP000176326">
    <property type="component" value="Unassembled WGS sequence"/>
</dbReference>
<name>A0A1G2ELP3_9BACT</name>
<gene>
    <name evidence="4" type="primary">rplW</name>
    <name evidence="5" type="ORF">A2427_04235</name>
</gene>
<reference evidence="5 6" key="1">
    <citation type="journal article" date="2016" name="Nat. Commun.">
        <title>Thousands of microbial genomes shed light on interconnected biogeochemical processes in an aquifer system.</title>
        <authorList>
            <person name="Anantharaman K."/>
            <person name="Brown C.T."/>
            <person name="Hug L.A."/>
            <person name="Sharon I."/>
            <person name="Castelle C.J."/>
            <person name="Probst A.J."/>
            <person name="Thomas B.C."/>
            <person name="Singh A."/>
            <person name="Wilkins M.J."/>
            <person name="Karaoz U."/>
            <person name="Brodie E.L."/>
            <person name="Williams K.H."/>
            <person name="Hubbard S.S."/>
            <person name="Banfield J.F."/>
        </authorList>
    </citation>
    <scope>NUCLEOTIDE SEQUENCE [LARGE SCALE GENOMIC DNA]</scope>
</reference>
<dbReference type="GO" id="GO:0006412">
    <property type="term" value="P:translation"/>
    <property type="evidence" value="ECO:0007669"/>
    <property type="project" value="UniProtKB-UniRule"/>
</dbReference>
<keyword evidence="4" id="KW-0694">RNA-binding</keyword>
<dbReference type="GO" id="GO:1990904">
    <property type="term" value="C:ribonucleoprotein complex"/>
    <property type="evidence" value="ECO:0007669"/>
    <property type="project" value="UniProtKB-KW"/>
</dbReference>
<evidence type="ECO:0000256" key="1">
    <source>
        <dbReference type="ARBA" id="ARBA00006700"/>
    </source>
</evidence>
<dbReference type="GO" id="GO:0003735">
    <property type="term" value="F:structural constituent of ribosome"/>
    <property type="evidence" value="ECO:0007669"/>
    <property type="project" value="InterPro"/>
</dbReference>
<dbReference type="InterPro" id="IPR013025">
    <property type="entry name" value="Ribosomal_uL23-like"/>
</dbReference>
<organism evidence="5 6">
    <name type="scientific">Candidatus Nealsonbacteria bacterium RIFOXYC1_FULL_40_7</name>
    <dbReference type="NCBI Taxonomy" id="1801678"/>
    <lineage>
        <taxon>Bacteria</taxon>
        <taxon>Candidatus Nealsoniibacteriota</taxon>
    </lineage>
</organism>
<dbReference type="GO" id="GO:0005840">
    <property type="term" value="C:ribosome"/>
    <property type="evidence" value="ECO:0007669"/>
    <property type="project" value="UniProtKB-KW"/>
</dbReference>
<comment type="similarity">
    <text evidence="1 4">Belongs to the universal ribosomal protein uL23 family.</text>
</comment>
<keyword evidence="2 4" id="KW-0689">Ribosomal protein</keyword>
<proteinExistence type="inferred from homology"/>
<keyword evidence="3 4" id="KW-0687">Ribonucleoprotein</keyword>
<dbReference type="NCBIfam" id="NF004363">
    <property type="entry name" value="PRK05738.2-4"/>
    <property type="match status" value="1"/>
</dbReference>
<evidence type="ECO:0000313" key="6">
    <source>
        <dbReference type="Proteomes" id="UP000176326"/>
    </source>
</evidence>
<dbReference type="InterPro" id="IPR012677">
    <property type="entry name" value="Nucleotide-bd_a/b_plait_sf"/>
</dbReference>
<dbReference type="HAMAP" id="MF_01369_B">
    <property type="entry name" value="Ribosomal_uL23_B"/>
    <property type="match status" value="1"/>
</dbReference>
<evidence type="ECO:0000256" key="3">
    <source>
        <dbReference type="ARBA" id="ARBA00023274"/>
    </source>
</evidence>
<dbReference type="SUPFAM" id="SSF54189">
    <property type="entry name" value="Ribosomal proteins S24e, L23 and L15e"/>
    <property type="match status" value="1"/>
</dbReference>
<keyword evidence="4" id="KW-0699">rRNA-binding</keyword>
<evidence type="ECO:0000313" key="5">
    <source>
        <dbReference type="EMBL" id="OGZ26705.1"/>
    </source>
</evidence>
<dbReference type="PANTHER" id="PTHR11620">
    <property type="entry name" value="60S RIBOSOMAL PROTEIN L23A"/>
    <property type="match status" value="1"/>
</dbReference>
<comment type="subunit">
    <text evidence="4">Part of the 50S ribosomal subunit. Contacts protein L29, and trigger factor when it is bound to the ribosome.</text>
</comment>